<dbReference type="AlphaFoldDB" id="A0A402DTJ4"/>
<keyword evidence="4" id="KW-1185">Reference proteome</keyword>
<comment type="caution">
    <text evidence="3">The sequence shown here is derived from an EMBL/GenBank/DDBJ whole genome shotgun (WGS) entry which is preliminary data.</text>
</comment>
<evidence type="ECO:0000313" key="4">
    <source>
        <dbReference type="Proteomes" id="UP000289954"/>
    </source>
</evidence>
<feature type="region of interest" description="Disordered" evidence="1">
    <location>
        <begin position="345"/>
        <end position="364"/>
    </location>
</feature>
<feature type="transmembrane region" description="Helical" evidence="2">
    <location>
        <begin position="92"/>
        <end position="111"/>
    </location>
</feature>
<feature type="transmembrane region" description="Helical" evidence="2">
    <location>
        <begin position="270"/>
        <end position="297"/>
    </location>
</feature>
<reference evidence="3 4" key="1">
    <citation type="submission" date="2019-01" db="EMBL/GenBank/DDBJ databases">
        <title>Draft genome sequence of Cellulomonas takizawaensis strain TKZ-21.</title>
        <authorList>
            <person name="Yamamura H."/>
            <person name="Hayashi T."/>
            <person name="Hamada M."/>
            <person name="Serisawa Y."/>
            <person name="Matsuyama K."/>
            <person name="Nakagawa Y."/>
            <person name="Otoguro M."/>
            <person name="Yanagida F."/>
            <person name="Hayakawa M."/>
        </authorList>
    </citation>
    <scope>NUCLEOTIDE SEQUENCE [LARGE SCALE GENOMIC DNA]</scope>
    <source>
        <strain evidence="3 4">NBRC12680</strain>
    </source>
</reference>
<dbReference type="OrthoDB" id="10017131at2"/>
<feature type="transmembrane region" description="Helical" evidence="2">
    <location>
        <begin position="174"/>
        <end position="200"/>
    </location>
</feature>
<keyword evidence="2" id="KW-1133">Transmembrane helix</keyword>
<sequence>MVSKRTILLSLAASGIALVVWLAVGALHVLLEHAGVPAGLQGFVAPATPAVLLVWHAPDTALVAGIALAVVVAVLAAPSVHASGTGFAPRVLGVWFAVVVGGAVACGFSGWPTILGMLQYGTDGLTQAALLGMFEPVRRGTAWGATYGWVVGLAVVAIARRLEGGEPTARRAGGALPAALVVGAVAAAGWSLAAVAHGWVDRTVAEYVTTARSALAGTVSTAADWLAPVTTAGDASLGAVLACAGLVGTVAGGLTYVAARSTVLPAGRTVLVLAVWVACVAGALLGAIPTALVGVGLDPQGDGRYLAQSLLKSGPTDGGAAGLLYGWIPAVLALLVLRRPAQPDADDLAGGDAGPATTPLDVTV</sequence>
<feature type="transmembrane region" description="Helical" evidence="2">
    <location>
        <begin position="7"/>
        <end position="31"/>
    </location>
</feature>
<name>A0A402DTJ4_9CELL</name>
<dbReference type="RefSeq" id="WP_130782054.1">
    <property type="nucleotide sequence ID" value="NZ_BIMR01000209.1"/>
</dbReference>
<keyword evidence="2" id="KW-0472">Membrane</keyword>
<dbReference type="Proteomes" id="UP000289954">
    <property type="component" value="Unassembled WGS sequence"/>
</dbReference>
<gene>
    <name evidence="3" type="ORF">CBZ_25000</name>
</gene>
<feature type="transmembrane region" description="Helical" evidence="2">
    <location>
        <begin position="235"/>
        <end position="258"/>
    </location>
</feature>
<feature type="transmembrane region" description="Helical" evidence="2">
    <location>
        <begin position="317"/>
        <end position="337"/>
    </location>
</feature>
<proteinExistence type="predicted"/>
<evidence type="ECO:0000256" key="2">
    <source>
        <dbReference type="SAM" id="Phobius"/>
    </source>
</evidence>
<feature type="transmembrane region" description="Helical" evidence="2">
    <location>
        <begin position="142"/>
        <end position="162"/>
    </location>
</feature>
<keyword evidence="2" id="KW-0812">Transmembrane</keyword>
<feature type="transmembrane region" description="Helical" evidence="2">
    <location>
        <begin position="61"/>
        <end position="80"/>
    </location>
</feature>
<feature type="compositionally biased region" description="Low complexity" evidence="1">
    <location>
        <begin position="350"/>
        <end position="364"/>
    </location>
</feature>
<evidence type="ECO:0000313" key="3">
    <source>
        <dbReference type="EMBL" id="GCE77444.1"/>
    </source>
</evidence>
<organism evidence="3 4">
    <name type="scientific">Cellulomonas biazotea</name>
    <dbReference type="NCBI Taxonomy" id="1709"/>
    <lineage>
        <taxon>Bacteria</taxon>
        <taxon>Bacillati</taxon>
        <taxon>Actinomycetota</taxon>
        <taxon>Actinomycetes</taxon>
        <taxon>Micrococcales</taxon>
        <taxon>Cellulomonadaceae</taxon>
        <taxon>Cellulomonas</taxon>
    </lineage>
</organism>
<protein>
    <submittedName>
        <fullName evidence="3">Uncharacterized protein</fullName>
    </submittedName>
</protein>
<evidence type="ECO:0000256" key="1">
    <source>
        <dbReference type="SAM" id="MobiDB-lite"/>
    </source>
</evidence>
<accession>A0A402DTJ4</accession>
<dbReference type="EMBL" id="BIMR01000209">
    <property type="protein sequence ID" value="GCE77444.1"/>
    <property type="molecule type" value="Genomic_DNA"/>
</dbReference>